<evidence type="ECO:0000313" key="7">
    <source>
        <dbReference type="EMBL" id="SEA25184.1"/>
    </source>
</evidence>
<accession>A0A1H3ZPJ5</accession>
<dbReference type="SUPFAM" id="SSF52540">
    <property type="entry name" value="P-loop containing nucleoside triphosphate hydrolases"/>
    <property type="match status" value="1"/>
</dbReference>
<dbReference type="AlphaFoldDB" id="A0A1H3ZPJ5"/>
<dbReference type="STRING" id="37625.SAMN05660420_01606"/>
<dbReference type="RefSeq" id="WP_092346504.1">
    <property type="nucleotide sequence ID" value="NZ_FNQN01000004.1"/>
</dbReference>
<dbReference type="HAMAP" id="MF_00636">
    <property type="entry name" value="RapZ_like"/>
    <property type="match status" value="1"/>
</dbReference>
<feature type="domain" description="RapZ-like N-terminal" evidence="5">
    <location>
        <begin position="5"/>
        <end position="156"/>
    </location>
</feature>
<dbReference type="EMBL" id="FNQN01000004">
    <property type="protein sequence ID" value="SEA25184.1"/>
    <property type="molecule type" value="Genomic_DNA"/>
</dbReference>
<dbReference type="PANTHER" id="PTHR30448">
    <property type="entry name" value="RNASE ADAPTER PROTEIN RAPZ"/>
    <property type="match status" value="1"/>
</dbReference>
<dbReference type="InterPro" id="IPR053931">
    <property type="entry name" value="RapZ_C"/>
</dbReference>
<dbReference type="PANTHER" id="PTHR30448:SF0">
    <property type="entry name" value="RNASE ADAPTER PROTEIN RAPZ"/>
    <property type="match status" value="1"/>
</dbReference>
<reference evidence="7 8" key="1">
    <citation type="submission" date="2016-10" db="EMBL/GenBank/DDBJ databases">
        <authorList>
            <person name="de Groot N.N."/>
        </authorList>
    </citation>
    <scope>NUCLEOTIDE SEQUENCE [LARGE SCALE GENOMIC DNA]</scope>
    <source>
        <strain evidence="7 8">DSM 7343</strain>
    </source>
</reference>
<name>A0A1H3ZPJ5_9BACT</name>
<protein>
    <submittedName>
        <fullName evidence="7">UPF0042 nucleotide-binding protein</fullName>
    </submittedName>
</protein>
<dbReference type="Proteomes" id="UP000199409">
    <property type="component" value="Unassembled WGS sequence"/>
</dbReference>
<feature type="binding site" evidence="4">
    <location>
        <begin position="61"/>
        <end position="64"/>
    </location>
    <ligand>
        <name>GTP</name>
        <dbReference type="ChEBI" id="CHEBI:37565"/>
    </ligand>
</feature>
<evidence type="ECO:0000259" key="6">
    <source>
        <dbReference type="Pfam" id="PF22740"/>
    </source>
</evidence>
<gene>
    <name evidence="7" type="ORF">SAMN05660420_01606</name>
</gene>
<sequence>MSRRLLIITGLSGSGKSTAAHVFEDQGFFVVDNLPLVMLPDFMHRVGEGLNPNADVAVVIDVRNRGFLTDYQETFKQLTHNGYKLDILFFEAADEVLQRRYSETRRAHPLAESQTVQKGIDKERQQLRMLRDSATKVIDSSSLNSRQLRDLMLAFIGEKNTSHLIVNLESFGYRYGLPPAADLVFDVRFLPNPHYIEELRPLTGLDSRLRQYVTSQQACCDFRHYLDPLLAFLLPHYRDEGKSYLTIAIGCTGGRHRSVSIVEDLYRSFPAPEVALRINHRDIEKG</sequence>
<keyword evidence="3 4" id="KW-0342">GTP-binding</keyword>
<dbReference type="GO" id="GO:0005525">
    <property type="term" value="F:GTP binding"/>
    <property type="evidence" value="ECO:0007669"/>
    <property type="project" value="UniProtKB-UniRule"/>
</dbReference>
<dbReference type="InterPro" id="IPR005337">
    <property type="entry name" value="RapZ-like"/>
</dbReference>
<proteinExistence type="inferred from homology"/>
<dbReference type="Pfam" id="PF03668">
    <property type="entry name" value="RapZ-like_N"/>
    <property type="match status" value="1"/>
</dbReference>
<evidence type="ECO:0000259" key="5">
    <source>
        <dbReference type="Pfam" id="PF03668"/>
    </source>
</evidence>
<dbReference type="Pfam" id="PF22740">
    <property type="entry name" value="PapZ_C"/>
    <property type="match status" value="1"/>
</dbReference>
<dbReference type="PIRSF" id="PIRSF005052">
    <property type="entry name" value="P-loopkin"/>
    <property type="match status" value="1"/>
</dbReference>
<keyword evidence="8" id="KW-1185">Reference proteome</keyword>
<keyword evidence="1 4" id="KW-0547">Nucleotide-binding</keyword>
<dbReference type="InterPro" id="IPR027417">
    <property type="entry name" value="P-loop_NTPase"/>
</dbReference>
<keyword evidence="2 4" id="KW-0067">ATP-binding</keyword>
<dbReference type="OrthoDB" id="9784461at2"/>
<organism evidence="7 8">
    <name type="scientific">Desulfuromusa kysingii</name>
    <dbReference type="NCBI Taxonomy" id="37625"/>
    <lineage>
        <taxon>Bacteria</taxon>
        <taxon>Pseudomonadati</taxon>
        <taxon>Thermodesulfobacteriota</taxon>
        <taxon>Desulfuromonadia</taxon>
        <taxon>Desulfuromonadales</taxon>
        <taxon>Geopsychrobacteraceae</taxon>
        <taxon>Desulfuromusa</taxon>
    </lineage>
</organism>
<dbReference type="InterPro" id="IPR053930">
    <property type="entry name" value="RapZ-like_N"/>
</dbReference>
<feature type="binding site" evidence="4">
    <location>
        <begin position="10"/>
        <end position="17"/>
    </location>
    <ligand>
        <name>ATP</name>
        <dbReference type="ChEBI" id="CHEBI:30616"/>
    </ligand>
</feature>
<feature type="domain" description="RapZ C-terminal" evidence="6">
    <location>
        <begin position="165"/>
        <end position="284"/>
    </location>
</feature>
<evidence type="ECO:0000256" key="4">
    <source>
        <dbReference type="HAMAP-Rule" id="MF_00636"/>
    </source>
</evidence>
<dbReference type="GO" id="GO:0005524">
    <property type="term" value="F:ATP binding"/>
    <property type="evidence" value="ECO:0007669"/>
    <property type="project" value="UniProtKB-UniRule"/>
</dbReference>
<evidence type="ECO:0000256" key="3">
    <source>
        <dbReference type="ARBA" id="ARBA00023134"/>
    </source>
</evidence>
<evidence type="ECO:0000256" key="2">
    <source>
        <dbReference type="ARBA" id="ARBA00022840"/>
    </source>
</evidence>
<evidence type="ECO:0000313" key="8">
    <source>
        <dbReference type="Proteomes" id="UP000199409"/>
    </source>
</evidence>
<dbReference type="NCBIfam" id="NF003828">
    <property type="entry name" value="PRK05416.1"/>
    <property type="match status" value="1"/>
</dbReference>
<evidence type="ECO:0000256" key="1">
    <source>
        <dbReference type="ARBA" id="ARBA00022741"/>
    </source>
</evidence>